<evidence type="ECO:0000313" key="2">
    <source>
        <dbReference type="Proteomes" id="UP000007754"/>
    </source>
</evidence>
<organism evidence="1 2">
    <name type="scientific">Taeniopygia guttata</name>
    <name type="common">Zebra finch</name>
    <name type="synonym">Poephila guttata</name>
    <dbReference type="NCBI Taxonomy" id="59729"/>
    <lineage>
        <taxon>Eukaryota</taxon>
        <taxon>Metazoa</taxon>
        <taxon>Chordata</taxon>
        <taxon>Craniata</taxon>
        <taxon>Vertebrata</taxon>
        <taxon>Euteleostomi</taxon>
        <taxon>Archelosauria</taxon>
        <taxon>Archosauria</taxon>
        <taxon>Dinosauria</taxon>
        <taxon>Saurischia</taxon>
        <taxon>Theropoda</taxon>
        <taxon>Coelurosauria</taxon>
        <taxon>Aves</taxon>
        <taxon>Neognathae</taxon>
        <taxon>Neoaves</taxon>
        <taxon>Telluraves</taxon>
        <taxon>Australaves</taxon>
        <taxon>Passeriformes</taxon>
        <taxon>Passeroidea</taxon>
        <taxon>Estrildidae</taxon>
        <taxon>Estrildinae</taxon>
        <taxon>Taeniopygia</taxon>
    </lineage>
</organism>
<name>A0A674H4N4_TAEGU</name>
<evidence type="ECO:0000313" key="1">
    <source>
        <dbReference type="Ensembl" id="ENSTGUP00000029740.1"/>
    </source>
</evidence>
<dbReference type="InParanoid" id="A0A674H4N4"/>
<protein>
    <submittedName>
        <fullName evidence="1">Uncharacterized protein</fullName>
    </submittedName>
</protein>
<reference evidence="1" key="3">
    <citation type="submission" date="2025-09" db="UniProtKB">
        <authorList>
            <consortium name="Ensembl"/>
        </authorList>
    </citation>
    <scope>IDENTIFICATION</scope>
</reference>
<keyword evidence="2" id="KW-1185">Reference proteome</keyword>
<accession>A0A674H4N4</accession>
<reference evidence="1" key="2">
    <citation type="submission" date="2025-08" db="UniProtKB">
        <authorList>
            <consortium name="Ensembl"/>
        </authorList>
    </citation>
    <scope>IDENTIFICATION</scope>
</reference>
<dbReference type="AlphaFoldDB" id="A0A674H4N4"/>
<dbReference type="Proteomes" id="UP000007754">
    <property type="component" value="Chromosome 11"/>
</dbReference>
<reference evidence="1 2" key="1">
    <citation type="journal article" date="2010" name="Nature">
        <title>The genome of a songbird.</title>
        <authorList>
            <person name="Warren W.C."/>
            <person name="Clayton D.F."/>
            <person name="Ellegren H."/>
            <person name="Arnold A.P."/>
            <person name="Hillier L.W."/>
            <person name="Kunstner A."/>
            <person name="Searle S."/>
            <person name="White S."/>
            <person name="Vilella A.J."/>
            <person name="Fairley S."/>
            <person name="Heger A."/>
            <person name="Kong L."/>
            <person name="Ponting C.P."/>
            <person name="Jarvis E.D."/>
            <person name="Mello C.V."/>
            <person name="Minx P."/>
            <person name="Lovell P."/>
            <person name="Velho T.A."/>
            <person name="Ferris M."/>
            <person name="Balakrishnan C.N."/>
            <person name="Sinha S."/>
            <person name="Blatti C."/>
            <person name="London S.E."/>
            <person name="Li Y."/>
            <person name="Lin Y.C."/>
            <person name="George J."/>
            <person name="Sweedler J."/>
            <person name="Southey B."/>
            <person name="Gunaratne P."/>
            <person name="Watson M."/>
            <person name="Nam K."/>
            <person name="Backstrom N."/>
            <person name="Smeds L."/>
            <person name="Nabholz B."/>
            <person name="Itoh Y."/>
            <person name="Whitney O."/>
            <person name="Pfenning A.R."/>
            <person name="Howard J."/>
            <person name="Volker M."/>
            <person name="Skinner B.M."/>
            <person name="Griffin D.K."/>
            <person name="Ye L."/>
            <person name="McLaren W.M."/>
            <person name="Flicek P."/>
            <person name="Quesada V."/>
            <person name="Velasco G."/>
            <person name="Lopez-Otin C."/>
            <person name="Puente X.S."/>
            <person name="Olender T."/>
            <person name="Lancet D."/>
            <person name="Smit A.F."/>
            <person name="Hubley R."/>
            <person name="Konkel M.K."/>
            <person name="Walker J.A."/>
            <person name="Batzer M.A."/>
            <person name="Gu W."/>
            <person name="Pollock D.D."/>
            <person name="Chen L."/>
            <person name="Cheng Z."/>
            <person name="Eichler E.E."/>
            <person name="Stapley J."/>
            <person name="Slate J."/>
            <person name="Ekblom R."/>
            <person name="Birkhead T."/>
            <person name="Burke T."/>
            <person name="Burt D."/>
            <person name="Scharff C."/>
            <person name="Adam I."/>
            <person name="Richard H."/>
            <person name="Sultan M."/>
            <person name="Soldatov A."/>
            <person name="Lehrach H."/>
            <person name="Edwards S.V."/>
            <person name="Yang S.P."/>
            <person name="Li X."/>
            <person name="Graves T."/>
            <person name="Fulton L."/>
            <person name="Nelson J."/>
            <person name="Chinwalla A."/>
            <person name="Hou S."/>
            <person name="Mardis E.R."/>
            <person name="Wilson R.K."/>
        </authorList>
    </citation>
    <scope>NUCLEOTIDE SEQUENCE [LARGE SCALE GENOMIC DNA]</scope>
</reference>
<dbReference type="Ensembl" id="ENSTGUT00000035388.1">
    <property type="protein sequence ID" value="ENSTGUP00000029740.1"/>
    <property type="gene ID" value="ENSTGUG00000027015.1"/>
</dbReference>
<proteinExistence type="predicted"/>
<sequence>QAGSAPSTALCPGGSHCSSWRAVPQLCSSHCSSWRAAAQLCSSHCSSWRAVPQLCSSHCSSWRAVPQLCSSHCSSWRTKNSTKITLQMCKVYYIKFLLSSSLQEHLNGKQVCLF</sequence>